<keyword evidence="7 9" id="KW-1133">Transmembrane helix</keyword>
<keyword evidence="8 9" id="KW-0472">Membrane</keyword>
<evidence type="ECO:0000256" key="1">
    <source>
        <dbReference type="ARBA" id="ARBA00004651"/>
    </source>
</evidence>
<dbReference type="GO" id="GO:0005886">
    <property type="term" value="C:plasma membrane"/>
    <property type="evidence" value="ECO:0007669"/>
    <property type="project" value="UniProtKB-SubCell"/>
</dbReference>
<evidence type="ECO:0000256" key="3">
    <source>
        <dbReference type="ARBA" id="ARBA00022448"/>
    </source>
</evidence>
<evidence type="ECO:0000256" key="4">
    <source>
        <dbReference type="ARBA" id="ARBA00022475"/>
    </source>
</evidence>
<organism evidence="11 12">
    <name type="scientific">Photobacterium jeanii</name>
    <dbReference type="NCBI Taxonomy" id="858640"/>
    <lineage>
        <taxon>Bacteria</taxon>
        <taxon>Pseudomonadati</taxon>
        <taxon>Pseudomonadota</taxon>
        <taxon>Gammaproteobacteria</taxon>
        <taxon>Vibrionales</taxon>
        <taxon>Vibrionaceae</taxon>
        <taxon>Photobacterium</taxon>
    </lineage>
</organism>
<dbReference type="GO" id="GO:0055085">
    <property type="term" value="P:transmembrane transport"/>
    <property type="evidence" value="ECO:0007669"/>
    <property type="project" value="InterPro"/>
</dbReference>
<dbReference type="InterPro" id="IPR000515">
    <property type="entry name" value="MetI-like"/>
</dbReference>
<evidence type="ECO:0000256" key="7">
    <source>
        <dbReference type="ARBA" id="ARBA00022989"/>
    </source>
</evidence>
<dbReference type="STRING" id="858640.A3K86_03525"/>
<feature type="transmembrane region" description="Helical" evidence="9">
    <location>
        <begin position="101"/>
        <end position="126"/>
    </location>
</feature>
<evidence type="ECO:0000256" key="5">
    <source>
        <dbReference type="ARBA" id="ARBA00022592"/>
    </source>
</evidence>
<dbReference type="Pfam" id="PF00528">
    <property type="entry name" value="BPD_transp_1"/>
    <property type="match status" value="1"/>
</dbReference>
<dbReference type="InterPro" id="IPR035906">
    <property type="entry name" value="MetI-like_sf"/>
</dbReference>
<feature type="transmembrane region" description="Helical" evidence="9">
    <location>
        <begin position="254"/>
        <end position="272"/>
    </location>
</feature>
<sequence length="288" mass="31136">MVSSITTERVLLTFVSVVCALMILLFGFLLWFALPVFFNTEAPVLTLLWQPEQGHYGILTMITSSGLIGLLALIIAFPIAIGISGFCLLERYHKPAAWIRSLIRLMAGIPTVVYGIAAVFLLVPLLRETFRSGSGFCLLAATLIVVVLILPVMVMMLDTHCRPLAKQIHLASVATGFTESQTLVYLIFPHAQKAMVSAMLLGFSRAIGDTLLPLMLAGNAPQLTSSVFDSVRTLTAHIGLVLATENGSAEYNSLFAAGFILLAMSVAVTLLIRKMEHAQLTSTKEDAV</sequence>
<comment type="similarity">
    <text evidence="2">Belongs to the binding-protein-dependent transport system permease family. CysTW subfamily.</text>
</comment>
<evidence type="ECO:0000256" key="8">
    <source>
        <dbReference type="ARBA" id="ARBA00023136"/>
    </source>
</evidence>
<evidence type="ECO:0000256" key="9">
    <source>
        <dbReference type="RuleBase" id="RU363032"/>
    </source>
</evidence>
<evidence type="ECO:0000259" key="10">
    <source>
        <dbReference type="PROSITE" id="PS50928"/>
    </source>
</evidence>
<dbReference type="GO" id="GO:0006817">
    <property type="term" value="P:phosphate ion transport"/>
    <property type="evidence" value="ECO:0007669"/>
    <property type="project" value="UniProtKB-KW"/>
</dbReference>
<evidence type="ECO:0000313" key="11">
    <source>
        <dbReference type="EMBL" id="OAN18002.1"/>
    </source>
</evidence>
<gene>
    <name evidence="11" type="ORF">A3K86_03525</name>
</gene>
<feature type="transmembrane region" description="Helical" evidence="9">
    <location>
        <begin position="58"/>
        <end position="89"/>
    </location>
</feature>
<name>A0A178KN68_9GAMM</name>
<keyword evidence="5" id="KW-0592">Phosphate transport</keyword>
<evidence type="ECO:0000256" key="6">
    <source>
        <dbReference type="ARBA" id="ARBA00022692"/>
    </source>
</evidence>
<dbReference type="PANTHER" id="PTHR30425">
    <property type="entry name" value="PHOSPHATE TRANSPORT SYSTEM PERMEASE PROTEIN PST"/>
    <property type="match status" value="1"/>
</dbReference>
<dbReference type="Proteomes" id="UP000078503">
    <property type="component" value="Unassembled WGS sequence"/>
</dbReference>
<dbReference type="AlphaFoldDB" id="A0A178KN68"/>
<dbReference type="CDD" id="cd06261">
    <property type="entry name" value="TM_PBP2"/>
    <property type="match status" value="1"/>
</dbReference>
<protein>
    <submittedName>
        <fullName evidence="11">ABC transporter permease</fullName>
    </submittedName>
</protein>
<feature type="transmembrane region" description="Helical" evidence="9">
    <location>
        <begin position="168"/>
        <end position="188"/>
    </location>
</feature>
<accession>A0A178KN68</accession>
<keyword evidence="3 9" id="KW-0813">Transport</keyword>
<comment type="caution">
    <text evidence="11">The sequence shown here is derived from an EMBL/GenBank/DDBJ whole genome shotgun (WGS) entry which is preliminary data.</text>
</comment>
<evidence type="ECO:0000256" key="2">
    <source>
        <dbReference type="ARBA" id="ARBA00007069"/>
    </source>
</evidence>
<feature type="transmembrane region" description="Helical" evidence="9">
    <location>
        <begin position="12"/>
        <end position="38"/>
    </location>
</feature>
<dbReference type="SUPFAM" id="SSF161098">
    <property type="entry name" value="MetI-like"/>
    <property type="match status" value="1"/>
</dbReference>
<proteinExistence type="inferred from homology"/>
<evidence type="ECO:0000313" key="12">
    <source>
        <dbReference type="Proteomes" id="UP000078503"/>
    </source>
</evidence>
<keyword evidence="6 9" id="KW-0812">Transmembrane</keyword>
<dbReference type="PROSITE" id="PS50928">
    <property type="entry name" value="ABC_TM1"/>
    <property type="match status" value="1"/>
</dbReference>
<dbReference type="EMBL" id="LVHF01000012">
    <property type="protein sequence ID" value="OAN18002.1"/>
    <property type="molecule type" value="Genomic_DNA"/>
</dbReference>
<feature type="transmembrane region" description="Helical" evidence="9">
    <location>
        <begin position="132"/>
        <end position="156"/>
    </location>
</feature>
<keyword evidence="4" id="KW-1003">Cell membrane</keyword>
<dbReference type="OrthoDB" id="9785113at2"/>
<dbReference type="PANTHER" id="PTHR30425:SF1">
    <property type="entry name" value="PHOSPHATE TRANSPORT SYSTEM PERMEASE PROTEIN PSTC"/>
    <property type="match status" value="1"/>
</dbReference>
<dbReference type="Gene3D" id="1.10.3720.10">
    <property type="entry name" value="MetI-like"/>
    <property type="match status" value="1"/>
</dbReference>
<feature type="domain" description="ABC transmembrane type-1" evidence="10">
    <location>
        <begin position="58"/>
        <end position="272"/>
    </location>
</feature>
<dbReference type="InterPro" id="IPR051124">
    <property type="entry name" value="Phosphate_Transport_Permease"/>
</dbReference>
<keyword evidence="12" id="KW-1185">Reference proteome</keyword>
<reference evidence="11 12" key="1">
    <citation type="submission" date="2016-03" db="EMBL/GenBank/DDBJ databases">
        <title>Photobacterium proteolyticum sp. nov. a protease producing bacterium isolated from ocean sediments of Laizhou Bay.</title>
        <authorList>
            <person name="Li Y."/>
        </authorList>
    </citation>
    <scope>NUCLEOTIDE SEQUENCE [LARGE SCALE GENOMIC DNA]</scope>
    <source>
        <strain evidence="11 12">R-40508</strain>
    </source>
</reference>
<comment type="subcellular location">
    <subcellularLocation>
        <location evidence="1 9">Cell membrane</location>
        <topology evidence="1 9">Multi-pass membrane protein</topology>
    </subcellularLocation>
</comment>